<dbReference type="PANTHER" id="PTHR48098">
    <property type="entry name" value="ENTEROCHELIN ESTERASE-RELATED"/>
    <property type="match status" value="1"/>
</dbReference>
<organism evidence="1 2">
    <name type="scientific">Gimesia panareensis</name>
    <dbReference type="NCBI Taxonomy" id="2527978"/>
    <lineage>
        <taxon>Bacteria</taxon>
        <taxon>Pseudomonadati</taxon>
        <taxon>Planctomycetota</taxon>
        <taxon>Planctomycetia</taxon>
        <taxon>Planctomycetales</taxon>
        <taxon>Planctomycetaceae</taxon>
        <taxon>Gimesia</taxon>
    </lineage>
</organism>
<dbReference type="SUPFAM" id="SSF53474">
    <property type="entry name" value="alpha/beta-Hydrolases"/>
    <property type="match status" value="1"/>
</dbReference>
<name>A0A517QGH9_9PLAN</name>
<dbReference type="Gene3D" id="3.40.50.1820">
    <property type="entry name" value="alpha/beta hydrolase"/>
    <property type="match status" value="1"/>
</dbReference>
<dbReference type="AlphaFoldDB" id="A0A517QGH9"/>
<reference evidence="1 2" key="1">
    <citation type="submission" date="2019-03" db="EMBL/GenBank/DDBJ databases">
        <title>Deep-cultivation of Planctomycetes and their phenomic and genomic characterization uncovers novel biology.</title>
        <authorList>
            <person name="Wiegand S."/>
            <person name="Jogler M."/>
            <person name="Boedeker C."/>
            <person name="Pinto D."/>
            <person name="Vollmers J."/>
            <person name="Rivas-Marin E."/>
            <person name="Kohn T."/>
            <person name="Peeters S.H."/>
            <person name="Heuer A."/>
            <person name="Rast P."/>
            <person name="Oberbeckmann S."/>
            <person name="Bunk B."/>
            <person name="Jeske O."/>
            <person name="Meyerdierks A."/>
            <person name="Storesund J.E."/>
            <person name="Kallscheuer N."/>
            <person name="Luecker S."/>
            <person name="Lage O.M."/>
            <person name="Pohl T."/>
            <person name="Merkel B.J."/>
            <person name="Hornburger P."/>
            <person name="Mueller R.-W."/>
            <person name="Bruemmer F."/>
            <person name="Labrenz M."/>
            <person name="Spormann A.M."/>
            <person name="Op den Camp H."/>
            <person name="Overmann J."/>
            <person name="Amann R."/>
            <person name="Jetten M.S.M."/>
            <person name="Mascher T."/>
            <person name="Medema M.H."/>
            <person name="Devos D.P."/>
            <person name="Kaster A.-K."/>
            <person name="Ovreas L."/>
            <person name="Rohde M."/>
            <person name="Galperin M.Y."/>
            <person name="Jogler C."/>
        </authorList>
    </citation>
    <scope>NUCLEOTIDE SEQUENCE [LARGE SCALE GENOMIC DNA]</scope>
    <source>
        <strain evidence="1 2">Enr10</strain>
    </source>
</reference>
<dbReference type="Proteomes" id="UP000315647">
    <property type="component" value="Chromosome"/>
</dbReference>
<sequence length="535" mass="60375">MMYADFIRARSTLKQVQVRFTMIPQYRSLLLAFSVLVSLFQTAGIFAAQQRFEVRYTKAVHSQPFTGRVYLFFSRSDRDPRLGPSWFHPESFVARDVTDWKPGEVLAFSAETPGLLAYPKPYSEMDLNGYKVQAVARFNVREPKIGTGPGNGFSQVISVPAVIPSKPPLLTIESLVPAKPFPETRWSKLFRVRSELLSKFHGQDTFLEASVLLPQSYYDQPGRKYPVIFSIPGFGGDHLRGIRNQPIAEQNEEGVEFLRVLLNPQCQWGHHVFADSATNGPVGEAFTTEFIPALEKAFRAIPHPRARFLTGHSSGGWSSLWLQITYPDQFGGTWSTAPDPVDFRDFQLINIYEPGSNVYRDAHGQRRPIARRDGKPILWFEPFAKMEHVLGHGGQLRSFEAVFSPRGADGKPLNLYNRETGAVDPQVAEAWKAYDIRLILEENWEKLAPQLGGKIHIFMGDEDTFYLDGATVLLKQTLDRLNGNIAGGTVVEIHPGKTHSSLITNELRLRFRKEMVQSFLAHQAEIESALRANKQ</sequence>
<dbReference type="InterPro" id="IPR000801">
    <property type="entry name" value="Esterase-like"/>
</dbReference>
<proteinExistence type="predicted"/>
<dbReference type="PANTHER" id="PTHR48098:SF3">
    <property type="entry name" value="IRON(III) ENTEROBACTIN ESTERASE"/>
    <property type="match status" value="1"/>
</dbReference>
<dbReference type="InterPro" id="IPR029058">
    <property type="entry name" value="AB_hydrolase_fold"/>
</dbReference>
<dbReference type="Pfam" id="PF00756">
    <property type="entry name" value="Esterase"/>
    <property type="match status" value="1"/>
</dbReference>
<gene>
    <name evidence="1" type="ORF">Enr10x_61140</name>
</gene>
<accession>A0A517QGH9</accession>
<evidence type="ECO:0000313" key="2">
    <source>
        <dbReference type="Proteomes" id="UP000315647"/>
    </source>
</evidence>
<dbReference type="EMBL" id="CP037421">
    <property type="protein sequence ID" value="QDT30746.1"/>
    <property type="molecule type" value="Genomic_DNA"/>
</dbReference>
<protein>
    <submittedName>
        <fullName evidence="1">Esterase</fullName>
    </submittedName>
</protein>
<dbReference type="InterPro" id="IPR050583">
    <property type="entry name" value="Mycobacterial_A85_antigen"/>
</dbReference>
<evidence type="ECO:0000313" key="1">
    <source>
        <dbReference type="EMBL" id="QDT30746.1"/>
    </source>
</evidence>
<keyword evidence="2" id="KW-1185">Reference proteome</keyword>